<reference evidence="2" key="1">
    <citation type="journal article" date="2017" name="Nature">
        <title>The sunflower genome provides insights into oil metabolism, flowering and Asterid evolution.</title>
        <authorList>
            <person name="Badouin H."/>
            <person name="Gouzy J."/>
            <person name="Grassa C.J."/>
            <person name="Murat F."/>
            <person name="Staton S.E."/>
            <person name="Cottret L."/>
            <person name="Lelandais-Briere C."/>
            <person name="Owens G.L."/>
            <person name="Carrere S."/>
            <person name="Mayjonade B."/>
            <person name="Legrand L."/>
            <person name="Gill N."/>
            <person name="Kane N.C."/>
            <person name="Bowers J.E."/>
            <person name="Hubner S."/>
            <person name="Bellec A."/>
            <person name="Berard A."/>
            <person name="Berges H."/>
            <person name="Blanchet N."/>
            <person name="Boniface M.C."/>
            <person name="Brunel D."/>
            <person name="Catrice O."/>
            <person name="Chaidir N."/>
            <person name="Claudel C."/>
            <person name="Donnadieu C."/>
            <person name="Faraut T."/>
            <person name="Fievet G."/>
            <person name="Helmstetter N."/>
            <person name="King M."/>
            <person name="Knapp S.J."/>
            <person name="Lai Z."/>
            <person name="Le Paslier M.C."/>
            <person name="Lippi Y."/>
            <person name="Lorenzon L."/>
            <person name="Mandel J.R."/>
            <person name="Marage G."/>
            <person name="Marchand G."/>
            <person name="Marquand E."/>
            <person name="Bret-Mestries E."/>
            <person name="Morien E."/>
            <person name="Nambeesan S."/>
            <person name="Nguyen T."/>
            <person name="Pegot-Espagnet P."/>
            <person name="Pouilly N."/>
            <person name="Raftis F."/>
            <person name="Sallet E."/>
            <person name="Schiex T."/>
            <person name="Thomas J."/>
            <person name="Vandecasteele C."/>
            <person name="Vares D."/>
            <person name="Vear F."/>
            <person name="Vautrin S."/>
            <person name="Crespi M."/>
            <person name="Mangin B."/>
            <person name="Burke J.M."/>
            <person name="Salse J."/>
            <person name="Munos S."/>
            <person name="Vincourt P."/>
            <person name="Rieseberg L.H."/>
            <person name="Langlade N.B."/>
        </authorList>
    </citation>
    <scope>NUCLEOTIDE SEQUENCE</scope>
    <source>
        <tissue evidence="2">Leaves</tissue>
    </source>
</reference>
<dbReference type="InterPro" id="IPR045114">
    <property type="entry name" value="Csn12-like"/>
</dbReference>
<keyword evidence="2" id="KW-0238">DNA-binding</keyword>
<proteinExistence type="predicted"/>
<dbReference type="FunFam" id="1.10.10.10:FF:000333">
    <property type="entry name" value="enhanced ethylene response protein 5"/>
    <property type="match status" value="1"/>
</dbReference>
<dbReference type="GO" id="GO:0003690">
    <property type="term" value="F:double-stranded DNA binding"/>
    <property type="evidence" value="ECO:0000318"/>
    <property type="project" value="GO_Central"/>
</dbReference>
<comment type="caution">
    <text evidence="2">The sequence shown here is derived from an EMBL/GenBank/DDBJ whole genome shotgun (WGS) entry which is preliminary data.</text>
</comment>
<evidence type="ECO:0000259" key="1">
    <source>
        <dbReference type="PROSITE" id="PS50250"/>
    </source>
</evidence>
<dbReference type="Pfam" id="PF01399">
    <property type="entry name" value="PCI"/>
    <property type="match status" value="1"/>
</dbReference>
<dbReference type="InterPro" id="IPR036388">
    <property type="entry name" value="WH-like_DNA-bd_sf"/>
</dbReference>
<dbReference type="GO" id="GO:0000502">
    <property type="term" value="C:proteasome complex"/>
    <property type="evidence" value="ECO:0007669"/>
    <property type="project" value="UniProtKB-KW"/>
</dbReference>
<keyword evidence="2" id="KW-0647">Proteasome</keyword>
<dbReference type="AlphaFoldDB" id="A0A9K3N626"/>
<dbReference type="PANTHER" id="PTHR12732">
    <property type="entry name" value="UNCHARACTERIZED PROTEASOME COMPONENT REGION PCI-CONTAINING"/>
    <property type="match status" value="1"/>
</dbReference>
<reference evidence="2" key="2">
    <citation type="submission" date="2020-06" db="EMBL/GenBank/DDBJ databases">
        <title>Helianthus annuus Genome sequencing and assembly Release 2.</title>
        <authorList>
            <person name="Gouzy J."/>
            <person name="Langlade N."/>
            <person name="Munos S."/>
        </authorList>
    </citation>
    <scope>NUCLEOTIDE SEQUENCE</scope>
    <source>
        <tissue evidence="2">Leaves</tissue>
    </source>
</reference>
<dbReference type="GO" id="GO:0003723">
    <property type="term" value="F:RNA binding"/>
    <property type="evidence" value="ECO:0000318"/>
    <property type="project" value="GO_Central"/>
</dbReference>
<dbReference type="GO" id="GO:0009873">
    <property type="term" value="P:ethylene-activated signaling pathway"/>
    <property type="evidence" value="ECO:0007669"/>
    <property type="project" value="EnsemblPlants"/>
</dbReference>
<dbReference type="GO" id="GO:0016973">
    <property type="term" value="P:poly(A)+ mRNA export from nucleus"/>
    <property type="evidence" value="ECO:0000318"/>
    <property type="project" value="GO_Central"/>
</dbReference>
<dbReference type="Gramene" id="mRNA:HanXRQr2_Chr09g0362221">
    <property type="protein sequence ID" value="mRNA:HanXRQr2_Chr09g0362221"/>
    <property type="gene ID" value="HanXRQr2_Chr09g0362221"/>
</dbReference>
<organism evidence="2 3">
    <name type="scientific">Helianthus annuus</name>
    <name type="common">Common sunflower</name>
    <dbReference type="NCBI Taxonomy" id="4232"/>
    <lineage>
        <taxon>Eukaryota</taxon>
        <taxon>Viridiplantae</taxon>
        <taxon>Streptophyta</taxon>
        <taxon>Embryophyta</taxon>
        <taxon>Tracheophyta</taxon>
        <taxon>Spermatophyta</taxon>
        <taxon>Magnoliopsida</taxon>
        <taxon>eudicotyledons</taxon>
        <taxon>Gunneridae</taxon>
        <taxon>Pentapetalae</taxon>
        <taxon>asterids</taxon>
        <taxon>campanulids</taxon>
        <taxon>Asterales</taxon>
        <taxon>Asteraceae</taxon>
        <taxon>Asteroideae</taxon>
        <taxon>Heliantheae alliance</taxon>
        <taxon>Heliantheae</taxon>
        <taxon>Helianthus</taxon>
    </lineage>
</organism>
<dbReference type="OrthoDB" id="10252687at2759"/>
<evidence type="ECO:0000313" key="3">
    <source>
        <dbReference type="Proteomes" id="UP000215914"/>
    </source>
</evidence>
<dbReference type="InterPro" id="IPR000717">
    <property type="entry name" value="PCI_dom"/>
</dbReference>
<dbReference type="EMBL" id="MNCJ02000324">
    <property type="protein sequence ID" value="KAF5788706.1"/>
    <property type="molecule type" value="Genomic_DNA"/>
</dbReference>
<protein>
    <submittedName>
        <fullName evidence="2">Proteasome component (PCI) domain, winged helix-like DNA-binding domain superfamily</fullName>
    </submittedName>
</protein>
<keyword evidence="3" id="KW-1185">Reference proteome</keyword>
<dbReference type="SMART" id="SM00753">
    <property type="entry name" value="PAM"/>
    <property type="match status" value="1"/>
</dbReference>
<dbReference type="PANTHER" id="PTHR12732:SF0">
    <property type="entry name" value="PCI DOMAIN-CONTAINING PROTEIN 2"/>
    <property type="match status" value="1"/>
</dbReference>
<accession>A0A9K3N626</accession>
<dbReference type="GO" id="GO:0070390">
    <property type="term" value="C:transcription export complex 2"/>
    <property type="evidence" value="ECO:0000318"/>
    <property type="project" value="GO_Central"/>
</dbReference>
<dbReference type="Gene3D" id="1.10.10.10">
    <property type="entry name" value="Winged helix-like DNA-binding domain superfamily/Winged helix DNA-binding domain"/>
    <property type="match status" value="1"/>
</dbReference>
<name>A0A9K3N626_HELAN</name>
<feature type="domain" description="PCI" evidence="1">
    <location>
        <begin position="217"/>
        <end position="403"/>
    </location>
</feature>
<dbReference type="Proteomes" id="UP000215914">
    <property type="component" value="Unassembled WGS sequence"/>
</dbReference>
<sequence length="414" mass="47744">MASHMSMGEAHRRITEYLNRFVDVISYQDGTSLKNLLYLSSESPSFLALADALNIFQDANRVIKQADKYSQYAEIVAPLFRAMQSYRVGHLVESYQAFEKSANAFIQEFRNWESAWALEALYVVVYEIRILAEKADRELASNGKTPEKLKAAGSFLMKVFGVLAGKGPKRVGALYVTCQLFKVYFKLGTVHLCRSVIRSIETARIFDFEEFPVRDKVTYMYYTGRLEVLNENFPAADHKLSYALKHCDPQSEANIRMILKYLVPVKLSIGILPKKSLLEKYNLVEYSDIVLAMRRGDLRLLRHALEQHEDRFLRSGVYLVLEKLELQVYQRLVKKIYIIQKQKDPSKAHQIKLEMIVKALKWLQMEMDLDEVECIMSILIYKNLVKGYFAHKSKVAVLSKQDPFPKLNGKPINA</sequence>
<dbReference type="GO" id="GO:0006368">
    <property type="term" value="P:transcription elongation by RNA polymerase II"/>
    <property type="evidence" value="ECO:0000318"/>
    <property type="project" value="GO_Central"/>
</dbReference>
<dbReference type="PROSITE" id="PS50250">
    <property type="entry name" value="PCI"/>
    <property type="match status" value="1"/>
</dbReference>
<evidence type="ECO:0000313" key="2">
    <source>
        <dbReference type="EMBL" id="KAF5788706.1"/>
    </source>
</evidence>
<gene>
    <name evidence="2" type="ORF">HanXRQr2_Chr09g0362221</name>
</gene>
<dbReference type="GO" id="GO:0048364">
    <property type="term" value="P:root development"/>
    <property type="evidence" value="ECO:0007669"/>
    <property type="project" value="EnsemblPlants"/>
</dbReference>
<dbReference type="GO" id="GO:0000973">
    <property type="term" value="P:post-transcriptional tethering of RNA polymerase II gene DNA at nuclear periphery"/>
    <property type="evidence" value="ECO:0000318"/>
    <property type="project" value="GO_Central"/>
</dbReference>